<sequence>MFVFLQMPANQDLSKVTCEGQPSITTQNSTPNPVANGNSKSSTSESVTAPPLPQKTSEKLQKQKPALPPKPQWTKSVVVEEQNISATSAPEVARPIEDNIKRAMIPSEQSQLFPSPSTDKLQETTCAKISNKTLHETYHQNYVEEAVQDLNQTFECLPMDSKSEEIKTKKKTAPLTGSKSDCQVTMSNSSAVEMEKNVIQKINAVEEIQMCMKKYAEAGKHEMNMSLKAALQNFERKESESLDKRAPVLSKTVKVINDNVQ</sequence>
<protein>
    <submittedName>
        <fullName evidence="1">Uncharacterized protein</fullName>
    </submittedName>
</protein>
<accession>A0ACD3QSK7</accession>
<name>A0ACD3QSK7_LARCR</name>
<dbReference type="Proteomes" id="UP000793456">
    <property type="component" value="Chromosome XV"/>
</dbReference>
<proteinExistence type="predicted"/>
<comment type="caution">
    <text evidence="1">The sequence shown here is derived from an EMBL/GenBank/DDBJ whole genome shotgun (WGS) entry which is preliminary data.</text>
</comment>
<keyword evidence="2" id="KW-1185">Reference proteome</keyword>
<organism evidence="1 2">
    <name type="scientific">Larimichthys crocea</name>
    <name type="common">Large yellow croaker</name>
    <name type="synonym">Pseudosciaena crocea</name>
    <dbReference type="NCBI Taxonomy" id="215358"/>
    <lineage>
        <taxon>Eukaryota</taxon>
        <taxon>Metazoa</taxon>
        <taxon>Chordata</taxon>
        <taxon>Craniata</taxon>
        <taxon>Vertebrata</taxon>
        <taxon>Euteleostomi</taxon>
        <taxon>Actinopterygii</taxon>
        <taxon>Neopterygii</taxon>
        <taxon>Teleostei</taxon>
        <taxon>Neoteleostei</taxon>
        <taxon>Acanthomorphata</taxon>
        <taxon>Eupercaria</taxon>
        <taxon>Sciaenidae</taxon>
        <taxon>Larimichthys</taxon>
    </lineage>
</organism>
<reference evidence="1" key="1">
    <citation type="submission" date="2018-11" db="EMBL/GenBank/DDBJ databases">
        <title>The sequence and de novo assembly of Larimichthys crocea genome using PacBio and Hi-C technologies.</title>
        <authorList>
            <person name="Xu P."/>
            <person name="Chen B."/>
            <person name="Zhou Z."/>
            <person name="Ke Q."/>
            <person name="Wu Y."/>
            <person name="Bai H."/>
            <person name="Pu F."/>
        </authorList>
    </citation>
    <scope>NUCLEOTIDE SEQUENCE</scope>
    <source>
        <tissue evidence="1">Muscle</tissue>
    </source>
</reference>
<gene>
    <name evidence="1" type="ORF">E3U43_002814</name>
</gene>
<evidence type="ECO:0000313" key="2">
    <source>
        <dbReference type="Proteomes" id="UP000793456"/>
    </source>
</evidence>
<evidence type="ECO:0000313" key="1">
    <source>
        <dbReference type="EMBL" id="TMS10155.1"/>
    </source>
</evidence>
<dbReference type="EMBL" id="CM011688">
    <property type="protein sequence ID" value="TMS10155.1"/>
    <property type="molecule type" value="Genomic_DNA"/>
</dbReference>